<evidence type="ECO:0000313" key="4">
    <source>
        <dbReference type="Proteomes" id="UP000549343"/>
    </source>
</evidence>
<dbReference type="AlphaFoldDB" id="A0A7W7N1F9"/>
<reference evidence="2" key="4">
    <citation type="submission" date="2023-12" db="EMBL/GenBank/DDBJ databases">
        <authorList>
            <person name="Sun Q."/>
            <person name="Inoue M."/>
        </authorList>
    </citation>
    <scope>NUCLEOTIDE SEQUENCE</scope>
    <source>
        <strain evidence="2">JCM 10667</strain>
    </source>
</reference>
<dbReference type="EMBL" id="JACHMV010000001">
    <property type="protein sequence ID" value="MBB4777922.1"/>
    <property type="molecule type" value="Genomic_DNA"/>
</dbReference>
<sequence length="66" mass="7239">MKDTERAAWRKSSHSSQEGGTCIELACLDTTIAVRDSTDPTGPALRLDRPALTRLVARIKTGELDR</sequence>
<evidence type="ECO:0000313" key="5">
    <source>
        <dbReference type="Proteomes" id="UP001501427"/>
    </source>
</evidence>
<reference evidence="5" key="2">
    <citation type="journal article" date="2019" name="Int. J. Syst. Evol. Microbiol.">
        <title>The Global Catalogue of Microorganisms (GCM) 10K type strain sequencing project: providing services to taxonomists for standard genome sequencing and annotation.</title>
        <authorList>
            <consortium name="The Broad Institute Genomics Platform"/>
            <consortium name="The Broad Institute Genome Sequencing Center for Infectious Disease"/>
            <person name="Wu L."/>
            <person name="Ma J."/>
        </authorList>
    </citation>
    <scope>NUCLEOTIDE SEQUENCE [LARGE SCALE GENOMIC DNA]</scope>
    <source>
        <strain evidence="5">JCM 10667</strain>
    </source>
</reference>
<name>A0A7W7N1F9_9ACTN</name>
<dbReference type="InterPro" id="IPR007278">
    <property type="entry name" value="DUF397"/>
</dbReference>
<reference evidence="2" key="1">
    <citation type="journal article" date="2014" name="Int. J. Syst. Evol. Microbiol.">
        <title>Complete genome of a new Firmicutes species belonging to the dominant human colonic microbiota ('Ruminococcus bicirculans') reveals two chromosomes and a selective capacity to utilize plant glucans.</title>
        <authorList>
            <consortium name="NISC Comparative Sequencing Program"/>
            <person name="Wegmann U."/>
            <person name="Louis P."/>
            <person name="Goesmann A."/>
            <person name="Henrissat B."/>
            <person name="Duncan S.H."/>
            <person name="Flint H.J."/>
        </authorList>
    </citation>
    <scope>NUCLEOTIDE SEQUENCE</scope>
    <source>
        <strain evidence="2">JCM 10667</strain>
    </source>
</reference>
<keyword evidence="5" id="KW-1185">Reference proteome</keyword>
<dbReference type="Proteomes" id="UP000549343">
    <property type="component" value="Unassembled WGS sequence"/>
</dbReference>
<proteinExistence type="predicted"/>
<gene>
    <name evidence="3" type="ORF">F4557_006340</name>
    <name evidence="2" type="ORF">GCM10009546_08030</name>
</gene>
<dbReference type="RefSeq" id="WP_184888694.1">
    <property type="nucleotide sequence ID" value="NZ_BAAAHD010000005.1"/>
</dbReference>
<evidence type="ECO:0000313" key="3">
    <source>
        <dbReference type="EMBL" id="MBB4777922.1"/>
    </source>
</evidence>
<dbReference type="EMBL" id="BAAAHD010000005">
    <property type="protein sequence ID" value="GAA0548432.1"/>
    <property type="molecule type" value="Genomic_DNA"/>
</dbReference>
<accession>A0A7W7N1F9</accession>
<feature type="domain" description="DUF397" evidence="1">
    <location>
        <begin position="7"/>
        <end position="60"/>
    </location>
</feature>
<evidence type="ECO:0000259" key="1">
    <source>
        <dbReference type="Pfam" id="PF04149"/>
    </source>
</evidence>
<reference evidence="3 4" key="3">
    <citation type="submission" date="2020-08" db="EMBL/GenBank/DDBJ databases">
        <title>Sequencing the genomes of 1000 actinobacteria strains.</title>
        <authorList>
            <person name="Klenk H.-P."/>
        </authorList>
    </citation>
    <scope>NUCLEOTIDE SEQUENCE [LARGE SCALE GENOMIC DNA]</scope>
    <source>
        <strain evidence="3 4">DSM 44772</strain>
    </source>
</reference>
<evidence type="ECO:0000313" key="2">
    <source>
        <dbReference type="EMBL" id="GAA0548432.1"/>
    </source>
</evidence>
<comment type="caution">
    <text evidence="3">The sequence shown here is derived from an EMBL/GenBank/DDBJ whole genome shotgun (WGS) entry which is preliminary data.</text>
</comment>
<organism evidence="3 4">
    <name type="scientific">Actinomadura livida</name>
    <dbReference type="NCBI Taxonomy" id="79909"/>
    <lineage>
        <taxon>Bacteria</taxon>
        <taxon>Bacillati</taxon>
        <taxon>Actinomycetota</taxon>
        <taxon>Actinomycetes</taxon>
        <taxon>Streptosporangiales</taxon>
        <taxon>Thermomonosporaceae</taxon>
        <taxon>Actinomadura</taxon>
    </lineage>
</organism>
<dbReference type="Proteomes" id="UP001501427">
    <property type="component" value="Unassembled WGS sequence"/>
</dbReference>
<protein>
    <recommendedName>
        <fullName evidence="1">DUF397 domain-containing protein</fullName>
    </recommendedName>
</protein>
<dbReference type="Pfam" id="PF04149">
    <property type="entry name" value="DUF397"/>
    <property type="match status" value="1"/>
</dbReference>